<reference evidence="2" key="1">
    <citation type="submission" date="2018-11" db="EMBL/GenBank/DDBJ databases">
        <authorList>
            <person name="Alioto T."/>
            <person name="Alioto T."/>
        </authorList>
    </citation>
    <scope>NUCLEOTIDE SEQUENCE</scope>
</reference>
<dbReference type="Pfam" id="PF00386">
    <property type="entry name" value="C1q"/>
    <property type="match status" value="1"/>
</dbReference>
<dbReference type="SUPFAM" id="SSF49842">
    <property type="entry name" value="TNF-like"/>
    <property type="match status" value="1"/>
</dbReference>
<dbReference type="InterPro" id="IPR008983">
    <property type="entry name" value="Tumour_necrosis_fac-like_dom"/>
</dbReference>
<gene>
    <name evidence="2" type="ORF">MGAL_10B069285</name>
</gene>
<organism evidence="2 3">
    <name type="scientific">Mytilus galloprovincialis</name>
    <name type="common">Mediterranean mussel</name>
    <dbReference type="NCBI Taxonomy" id="29158"/>
    <lineage>
        <taxon>Eukaryota</taxon>
        <taxon>Metazoa</taxon>
        <taxon>Spiralia</taxon>
        <taxon>Lophotrochozoa</taxon>
        <taxon>Mollusca</taxon>
        <taxon>Bivalvia</taxon>
        <taxon>Autobranchia</taxon>
        <taxon>Pteriomorphia</taxon>
        <taxon>Mytilida</taxon>
        <taxon>Mytiloidea</taxon>
        <taxon>Mytilidae</taxon>
        <taxon>Mytilinae</taxon>
        <taxon>Mytilus</taxon>
    </lineage>
</organism>
<evidence type="ECO:0000259" key="1">
    <source>
        <dbReference type="Pfam" id="PF00386"/>
    </source>
</evidence>
<sequence>MNEQAHSQDFMALYNTTTAMGRKLTEMESSTNNLMLQLEHNHTTEMKIMKQSSESQLTSFQTSYNATINDLQTKEISMQKKITENYETVTLFALSSGKARTIIQFDDVKFSVGIKNISTFKRSGNFVCEKEGVYLIAVTVSAKDSHANFCVRRDNTSPVACARIGQPSGADYHSGASVIAQPLHVNDTIYVDTDYSIERGFLTYLTIMKLR</sequence>
<dbReference type="Proteomes" id="UP000596742">
    <property type="component" value="Unassembled WGS sequence"/>
</dbReference>
<name>A0A8B6HK50_MYTGA</name>
<keyword evidence="3" id="KW-1185">Reference proteome</keyword>
<dbReference type="EMBL" id="UYJE01010121">
    <property type="protein sequence ID" value="VDI79913.1"/>
    <property type="molecule type" value="Genomic_DNA"/>
</dbReference>
<protein>
    <recommendedName>
        <fullName evidence="1">C1q domain-containing protein</fullName>
    </recommendedName>
</protein>
<feature type="domain" description="C1q" evidence="1">
    <location>
        <begin position="96"/>
        <end position="195"/>
    </location>
</feature>
<evidence type="ECO:0000313" key="2">
    <source>
        <dbReference type="EMBL" id="VDI79913.1"/>
    </source>
</evidence>
<evidence type="ECO:0000313" key="3">
    <source>
        <dbReference type="Proteomes" id="UP000596742"/>
    </source>
</evidence>
<dbReference type="Gene3D" id="2.60.120.40">
    <property type="match status" value="1"/>
</dbReference>
<dbReference type="AlphaFoldDB" id="A0A8B6HK50"/>
<dbReference type="InterPro" id="IPR001073">
    <property type="entry name" value="C1q_dom"/>
</dbReference>
<accession>A0A8B6HK50</accession>
<proteinExistence type="predicted"/>
<comment type="caution">
    <text evidence="2">The sequence shown here is derived from an EMBL/GenBank/DDBJ whole genome shotgun (WGS) entry which is preliminary data.</text>
</comment>
<dbReference type="OrthoDB" id="10535899at2759"/>